<dbReference type="EMBL" id="UZAH01038780">
    <property type="protein sequence ID" value="VDP54493.1"/>
    <property type="molecule type" value="Genomic_DNA"/>
</dbReference>
<dbReference type="GO" id="GO:0000177">
    <property type="term" value="C:cytoplasmic exosome (RNase complex)"/>
    <property type="evidence" value="ECO:0007669"/>
    <property type="project" value="TreeGrafter"/>
</dbReference>
<organism evidence="8 9">
    <name type="scientific">Heligmosomoides polygyrus</name>
    <name type="common">Parasitic roundworm</name>
    <dbReference type="NCBI Taxonomy" id="6339"/>
    <lineage>
        <taxon>Eukaryota</taxon>
        <taxon>Metazoa</taxon>
        <taxon>Ecdysozoa</taxon>
        <taxon>Nematoda</taxon>
        <taxon>Chromadorea</taxon>
        <taxon>Rhabditida</taxon>
        <taxon>Rhabditina</taxon>
        <taxon>Rhabditomorpha</taxon>
        <taxon>Strongyloidea</taxon>
        <taxon>Heligmosomidae</taxon>
        <taxon>Heligmosomoides</taxon>
    </lineage>
</organism>
<gene>
    <name evidence="7" type="ORF">HPBE_LOCUS25895</name>
</gene>
<dbReference type="GO" id="GO:0071028">
    <property type="term" value="P:nuclear mRNA surveillance"/>
    <property type="evidence" value="ECO:0007669"/>
    <property type="project" value="TreeGrafter"/>
</dbReference>
<dbReference type="InterPro" id="IPR050080">
    <property type="entry name" value="RNase_PH"/>
</dbReference>
<dbReference type="InterPro" id="IPR001247">
    <property type="entry name" value="ExoRNase_PH_dom1"/>
</dbReference>
<evidence type="ECO:0000256" key="1">
    <source>
        <dbReference type="ARBA" id="ARBA00004123"/>
    </source>
</evidence>
<reference evidence="7 8" key="1">
    <citation type="submission" date="2018-11" db="EMBL/GenBank/DDBJ databases">
        <authorList>
            <consortium name="Pathogen Informatics"/>
        </authorList>
    </citation>
    <scope>NUCLEOTIDE SEQUENCE [LARGE SCALE GENOMIC DNA]</scope>
</reference>
<dbReference type="AlphaFoldDB" id="A0A183GT76"/>
<accession>A0A183GT76</accession>
<dbReference type="InterPro" id="IPR020568">
    <property type="entry name" value="Ribosomal_Su5_D2-typ_SF"/>
</dbReference>
<dbReference type="Proteomes" id="UP000050761">
    <property type="component" value="Unassembled WGS sequence"/>
</dbReference>
<evidence type="ECO:0000313" key="8">
    <source>
        <dbReference type="Proteomes" id="UP000050761"/>
    </source>
</evidence>
<evidence type="ECO:0000256" key="5">
    <source>
        <dbReference type="ARBA" id="ARBA00023242"/>
    </source>
</evidence>
<name>A0A183GT76_HELPZ</name>
<dbReference type="PANTHER" id="PTHR11953">
    <property type="entry name" value="EXOSOME COMPLEX COMPONENT"/>
    <property type="match status" value="1"/>
</dbReference>
<dbReference type="SUPFAM" id="SSF54211">
    <property type="entry name" value="Ribosomal protein S5 domain 2-like"/>
    <property type="match status" value="1"/>
</dbReference>
<dbReference type="Gene3D" id="3.30.230.70">
    <property type="entry name" value="GHMP Kinase, N-terminal domain"/>
    <property type="match status" value="1"/>
</dbReference>
<comment type="similarity">
    <text evidence="2">Belongs to the RNase PH family.</text>
</comment>
<keyword evidence="4" id="KW-0271">Exosome</keyword>
<keyword evidence="8" id="KW-1185">Reference proteome</keyword>
<evidence type="ECO:0000256" key="3">
    <source>
        <dbReference type="ARBA" id="ARBA00022552"/>
    </source>
</evidence>
<dbReference type="GO" id="GO:0016075">
    <property type="term" value="P:rRNA catabolic process"/>
    <property type="evidence" value="ECO:0007669"/>
    <property type="project" value="TreeGrafter"/>
</dbReference>
<dbReference type="GO" id="GO:0034475">
    <property type="term" value="P:U4 snRNA 3'-end processing"/>
    <property type="evidence" value="ECO:0007669"/>
    <property type="project" value="TreeGrafter"/>
</dbReference>
<proteinExistence type="inferred from homology"/>
<dbReference type="GO" id="GO:0006364">
    <property type="term" value="P:rRNA processing"/>
    <property type="evidence" value="ECO:0007669"/>
    <property type="project" value="UniProtKB-KW"/>
</dbReference>
<evidence type="ECO:0000256" key="2">
    <source>
        <dbReference type="ARBA" id="ARBA00006678"/>
    </source>
</evidence>
<evidence type="ECO:0000259" key="6">
    <source>
        <dbReference type="Pfam" id="PF01138"/>
    </source>
</evidence>
<protein>
    <submittedName>
        <fullName evidence="9">RNase_PH domain-containing protein</fullName>
    </submittedName>
</protein>
<dbReference type="GO" id="GO:0000176">
    <property type="term" value="C:nuclear exosome (RNase complex)"/>
    <property type="evidence" value="ECO:0007669"/>
    <property type="project" value="TreeGrafter"/>
</dbReference>
<dbReference type="WBParaSite" id="HPBE_0002589601-mRNA-1">
    <property type="protein sequence ID" value="HPBE_0002589601-mRNA-1"/>
    <property type="gene ID" value="HPBE_0002589601"/>
</dbReference>
<feature type="domain" description="Exoribonuclease phosphorolytic" evidence="6">
    <location>
        <begin position="7"/>
        <end position="127"/>
    </location>
</feature>
<dbReference type="GO" id="GO:0005730">
    <property type="term" value="C:nucleolus"/>
    <property type="evidence" value="ECO:0007669"/>
    <property type="project" value="TreeGrafter"/>
</dbReference>
<accession>A0A3P8I910</accession>
<dbReference type="OrthoDB" id="27298at2759"/>
<keyword evidence="5" id="KW-0539">Nucleus</keyword>
<evidence type="ECO:0000313" key="9">
    <source>
        <dbReference type="WBParaSite" id="HPBE_0002589601-mRNA-1"/>
    </source>
</evidence>
<comment type="subcellular location">
    <subcellularLocation>
        <location evidence="1">Nucleus</location>
    </subcellularLocation>
</comment>
<reference evidence="9" key="2">
    <citation type="submission" date="2019-09" db="UniProtKB">
        <authorList>
            <consortium name="WormBaseParasite"/>
        </authorList>
    </citation>
    <scope>IDENTIFICATION</scope>
</reference>
<sequence>MSSTGRLRVMRCELGYLNRADGSCSYSQGKTSVWASCSGPGDIHIARREDEQMHIDVSFRQLTGDCQHHHVRRGMLNNIIQSTLESVMDLKMFPRTGLTVTVHLLQSDGSIGGAALTAVGLALLDNGASVRWTPFCGVEVCQVDGKLVLDADGKTQARAEASWLFAFTRSAEVSFCKEAQELSTLHRMIIKRAAVCMSFFLAASDGVWMVQRMSGFRKRVTDVVQ</sequence>
<evidence type="ECO:0000256" key="4">
    <source>
        <dbReference type="ARBA" id="ARBA00022835"/>
    </source>
</evidence>
<dbReference type="GO" id="GO:0071051">
    <property type="term" value="P:poly(A)-dependent snoRNA 3'-end processing"/>
    <property type="evidence" value="ECO:0007669"/>
    <property type="project" value="TreeGrafter"/>
</dbReference>
<dbReference type="Pfam" id="PF01138">
    <property type="entry name" value="RNase_PH"/>
    <property type="match status" value="1"/>
</dbReference>
<dbReference type="InterPro" id="IPR027408">
    <property type="entry name" value="PNPase/RNase_PH_dom_sf"/>
</dbReference>
<dbReference type="PANTHER" id="PTHR11953:SF1">
    <property type="entry name" value="EXOSOME COMPLEX COMPONENT RRP46"/>
    <property type="match status" value="1"/>
</dbReference>
<dbReference type="GO" id="GO:0003723">
    <property type="term" value="F:RNA binding"/>
    <property type="evidence" value="ECO:0007669"/>
    <property type="project" value="TreeGrafter"/>
</dbReference>
<keyword evidence="3" id="KW-0698">rRNA processing</keyword>
<evidence type="ECO:0000313" key="7">
    <source>
        <dbReference type="EMBL" id="VDP54493.1"/>
    </source>
</evidence>